<evidence type="ECO:0000256" key="2">
    <source>
        <dbReference type="ARBA" id="ARBA00004673"/>
    </source>
</evidence>
<protein>
    <submittedName>
        <fullName evidence="10">Uncharacterized protein</fullName>
    </submittedName>
</protein>
<keyword evidence="4 9" id="KW-0812">Transmembrane</keyword>
<keyword evidence="5" id="KW-0999">Mitochondrion inner membrane</keyword>
<dbReference type="Gene3D" id="4.10.81.10">
    <property type="entry name" value="Cytochrome c oxidase, subunit 8"/>
    <property type="match status" value="1"/>
</dbReference>
<gene>
    <name evidence="10" type="ORF">CEUTPL_LOCUS4621</name>
</gene>
<keyword evidence="7" id="KW-0496">Mitochondrion</keyword>
<dbReference type="AlphaFoldDB" id="A0A9N9MJA3"/>
<dbReference type="PANTHER" id="PTHR16717:SF5">
    <property type="entry name" value="CYTOCHROME C OXIDASE SUBUNIT 8, ISOFORM A"/>
    <property type="match status" value="1"/>
</dbReference>
<accession>A0A9N9MJA3</accession>
<keyword evidence="8 9" id="KW-0472">Membrane</keyword>
<evidence type="ECO:0000256" key="7">
    <source>
        <dbReference type="ARBA" id="ARBA00023128"/>
    </source>
</evidence>
<comment type="similarity">
    <text evidence="3">Belongs to the cytochrome c oxidase VIII family.</text>
</comment>
<comment type="pathway">
    <text evidence="2">Energy metabolism; oxidative phosphorylation.</text>
</comment>
<name>A0A9N9MJA3_9CUCU</name>
<dbReference type="OrthoDB" id="6093252at2759"/>
<proteinExistence type="inferred from homology"/>
<evidence type="ECO:0000256" key="6">
    <source>
        <dbReference type="ARBA" id="ARBA00022989"/>
    </source>
</evidence>
<evidence type="ECO:0000313" key="11">
    <source>
        <dbReference type="Proteomes" id="UP001152799"/>
    </source>
</evidence>
<comment type="subcellular location">
    <subcellularLocation>
        <location evidence="1">Mitochondrion inner membrane</location>
        <topology evidence="1">Single-pass membrane protein</topology>
    </subcellularLocation>
</comment>
<evidence type="ECO:0000256" key="9">
    <source>
        <dbReference type="SAM" id="Phobius"/>
    </source>
</evidence>
<reference evidence="10" key="1">
    <citation type="submission" date="2022-01" db="EMBL/GenBank/DDBJ databases">
        <authorList>
            <person name="King R."/>
        </authorList>
    </citation>
    <scope>NUCLEOTIDE SEQUENCE</scope>
</reference>
<dbReference type="GO" id="GO:0006123">
    <property type="term" value="P:mitochondrial electron transport, cytochrome c to oxygen"/>
    <property type="evidence" value="ECO:0007669"/>
    <property type="project" value="InterPro"/>
</dbReference>
<keyword evidence="6 9" id="KW-1133">Transmembrane helix</keyword>
<dbReference type="GO" id="GO:0045277">
    <property type="term" value="C:respiratory chain complex IV"/>
    <property type="evidence" value="ECO:0007669"/>
    <property type="project" value="InterPro"/>
</dbReference>
<feature type="transmembrane region" description="Helical" evidence="9">
    <location>
        <begin position="37"/>
        <end position="56"/>
    </location>
</feature>
<dbReference type="EMBL" id="OU892292">
    <property type="protein sequence ID" value="CAG9763973.1"/>
    <property type="molecule type" value="Genomic_DNA"/>
</dbReference>
<dbReference type="InterPro" id="IPR003205">
    <property type="entry name" value="Cyt_c_oxidase_su8"/>
</dbReference>
<evidence type="ECO:0000256" key="8">
    <source>
        <dbReference type="ARBA" id="ARBA00023136"/>
    </source>
</evidence>
<dbReference type="InterPro" id="IPR036548">
    <property type="entry name" value="Cyt_c_oxidase_su8_sf"/>
</dbReference>
<dbReference type="Proteomes" id="UP001152799">
    <property type="component" value="Chromosome 16"/>
</dbReference>
<keyword evidence="11" id="KW-1185">Reference proteome</keyword>
<evidence type="ECO:0000256" key="3">
    <source>
        <dbReference type="ARBA" id="ARBA00010117"/>
    </source>
</evidence>
<sequence>MFAAKSLKLVPKLGTRGLQSNVLSGPPRVHITPMEKLAHGVAIAVGICTVPAWVLVNIKNYRAQE</sequence>
<dbReference type="PANTHER" id="PTHR16717">
    <property type="entry name" value="CYTOCHROME C OXIDASE POLYPEPTIDE VIII"/>
    <property type="match status" value="1"/>
</dbReference>
<dbReference type="GO" id="GO:0005743">
    <property type="term" value="C:mitochondrial inner membrane"/>
    <property type="evidence" value="ECO:0007669"/>
    <property type="project" value="UniProtKB-SubCell"/>
</dbReference>
<organism evidence="10 11">
    <name type="scientific">Ceutorhynchus assimilis</name>
    <name type="common">cabbage seed weevil</name>
    <dbReference type="NCBI Taxonomy" id="467358"/>
    <lineage>
        <taxon>Eukaryota</taxon>
        <taxon>Metazoa</taxon>
        <taxon>Ecdysozoa</taxon>
        <taxon>Arthropoda</taxon>
        <taxon>Hexapoda</taxon>
        <taxon>Insecta</taxon>
        <taxon>Pterygota</taxon>
        <taxon>Neoptera</taxon>
        <taxon>Endopterygota</taxon>
        <taxon>Coleoptera</taxon>
        <taxon>Polyphaga</taxon>
        <taxon>Cucujiformia</taxon>
        <taxon>Curculionidae</taxon>
        <taxon>Ceutorhynchinae</taxon>
        <taxon>Ceutorhynchus</taxon>
    </lineage>
</organism>
<dbReference type="Pfam" id="PF02285">
    <property type="entry name" value="COX8"/>
    <property type="match status" value="1"/>
</dbReference>
<evidence type="ECO:0000256" key="1">
    <source>
        <dbReference type="ARBA" id="ARBA00004434"/>
    </source>
</evidence>
<evidence type="ECO:0000256" key="4">
    <source>
        <dbReference type="ARBA" id="ARBA00022692"/>
    </source>
</evidence>
<evidence type="ECO:0000256" key="5">
    <source>
        <dbReference type="ARBA" id="ARBA00022792"/>
    </source>
</evidence>
<evidence type="ECO:0000313" key="10">
    <source>
        <dbReference type="EMBL" id="CAG9763973.1"/>
    </source>
</evidence>